<gene>
    <name evidence="3" type="ORF">PAC_14614</name>
</gene>
<evidence type="ECO:0000313" key="3">
    <source>
        <dbReference type="EMBL" id="CZR64715.1"/>
    </source>
</evidence>
<name>A0A1L7XI47_9HELO</name>
<reference evidence="3 4" key="1">
    <citation type="submission" date="2016-03" db="EMBL/GenBank/DDBJ databases">
        <authorList>
            <person name="Ploux O."/>
        </authorList>
    </citation>
    <scope>NUCLEOTIDE SEQUENCE [LARGE SCALE GENOMIC DNA]</scope>
    <source>
        <strain evidence="3 4">UAMH 11012</strain>
    </source>
</reference>
<accession>A0A1L7XI47</accession>
<keyword evidence="1" id="KW-0472">Membrane</keyword>
<evidence type="ECO:0000256" key="1">
    <source>
        <dbReference type="SAM" id="Phobius"/>
    </source>
</evidence>
<dbReference type="Proteomes" id="UP000184330">
    <property type="component" value="Unassembled WGS sequence"/>
</dbReference>
<keyword evidence="1" id="KW-0812">Transmembrane</keyword>
<dbReference type="PANTHER" id="PTHR34502:SF5">
    <property type="entry name" value="DUF6594 DOMAIN-CONTAINING PROTEIN"/>
    <property type="match status" value="1"/>
</dbReference>
<protein>
    <recommendedName>
        <fullName evidence="2">DUF6594 domain-containing protein</fullName>
    </recommendedName>
</protein>
<feature type="domain" description="DUF6594" evidence="2">
    <location>
        <begin position="116"/>
        <end position="198"/>
    </location>
</feature>
<dbReference type="OrthoDB" id="5342093at2759"/>
<feature type="domain" description="DUF6594" evidence="2">
    <location>
        <begin position="1"/>
        <end position="115"/>
    </location>
</feature>
<keyword evidence="4" id="KW-1185">Reference proteome</keyword>
<keyword evidence="1" id="KW-1133">Transmembrane helix</keyword>
<dbReference type="InterPro" id="IPR046529">
    <property type="entry name" value="DUF6594"/>
</dbReference>
<dbReference type="AlphaFoldDB" id="A0A1L7XI47"/>
<organism evidence="3 4">
    <name type="scientific">Phialocephala subalpina</name>
    <dbReference type="NCBI Taxonomy" id="576137"/>
    <lineage>
        <taxon>Eukaryota</taxon>
        <taxon>Fungi</taxon>
        <taxon>Dikarya</taxon>
        <taxon>Ascomycota</taxon>
        <taxon>Pezizomycotina</taxon>
        <taxon>Leotiomycetes</taxon>
        <taxon>Helotiales</taxon>
        <taxon>Mollisiaceae</taxon>
        <taxon>Phialocephala</taxon>
        <taxon>Phialocephala fortinii species complex</taxon>
    </lineage>
</organism>
<dbReference type="EMBL" id="FJOG01000027">
    <property type="protein sequence ID" value="CZR64715.1"/>
    <property type="molecule type" value="Genomic_DNA"/>
</dbReference>
<evidence type="ECO:0000313" key="4">
    <source>
        <dbReference type="Proteomes" id="UP000184330"/>
    </source>
</evidence>
<feature type="transmembrane region" description="Helical" evidence="1">
    <location>
        <begin position="163"/>
        <end position="182"/>
    </location>
</feature>
<dbReference type="STRING" id="576137.A0A1L7XI47"/>
<dbReference type="PANTHER" id="PTHR34502">
    <property type="entry name" value="DUF6594 DOMAIN-CONTAINING PROTEIN-RELATED"/>
    <property type="match status" value="1"/>
</dbReference>
<proteinExistence type="predicted"/>
<feature type="transmembrane region" description="Helical" evidence="1">
    <location>
        <begin position="135"/>
        <end position="157"/>
    </location>
</feature>
<evidence type="ECO:0000259" key="2">
    <source>
        <dbReference type="Pfam" id="PF20237"/>
    </source>
</evidence>
<dbReference type="Pfam" id="PF20237">
    <property type="entry name" value="DUF6594"/>
    <property type="match status" value="2"/>
</dbReference>
<sequence>MASDSVFRIFRRFDFLTVRTLLYLQDELCELEDRLNALDDSDLQSGNHAHTVSLHSRRHDQNQQQKALPAEIQVKLKTYHGAFNEYAEVASLRKPQKLYLDSVRNWLDGRKPTRRKARSRDTSVQYYSRSTIRRLVRTILTMLAVVLLFVPVIVLYYMHRPSAKLAVIAIFLFCFALPLALWTKSGNHEIFTALATYAMSPYHHILGYLG</sequence>